<keyword evidence="1 3" id="KW-0032">Aminotransferase</keyword>
<organism evidence="3 4">
    <name type="scientific">Treponema brennaborense (strain DSM 12168 / CIP 105900 / DD5/3)</name>
    <dbReference type="NCBI Taxonomy" id="906968"/>
    <lineage>
        <taxon>Bacteria</taxon>
        <taxon>Pseudomonadati</taxon>
        <taxon>Spirochaetota</taxon>
        <taxon>Spirochaetia</taxon>
        <taxon>Spirochaetales</taxon>
        <taxon>Treponemataceae</taxon>
        <taxon>Treponema</taxon>
    </lineage>
</organism>
<dbReference type="EMBL" id="CP002696">
    <property type="protein sequence ID" value="AEE16935.1"/>
    <property type="molecule type" value="Genomic_DNA"/>
</dbReference>
<dbReference type="InterPro" id="IPR015422">
    <property type="entry name" value="PyrdxlP-dep_Trfase_small"/>
</dbReference>
<dbReference type="InterPro" id="IPR015424">
    <property type="entry name" value="PyrdxlP-dep_Trfase"/>
</dbReference>
<dbReference type="Gene3D" id="3.90.1150.10">
    <property type="entry name" value="Aspartate Aminotransferase, domain 1"/>
    <property type="match status" value="2"/>
</dbReference>
<dbReference type="Pfam" id="PF00155">
    <property type="entry name" value="Aminotran_1_2"/>
    <property type="match status" value="1"/>
</dbReference>
<comment type="cofactor">
    <cofactor evidence="1">
        <name>pyridoxal 5'-phosphate</name>
        <dbReference type="ChEBI" id="CHEBI:597326"/>
    </cofactor>
</comment>
<keyword evidence="1 3" id="KW-0808">Transferase</keyword>
<dbReference type="GO" id="GO:0008483">
    <property type="term" value="F:transaminase activity"/>
    <property type="evidence" value="ECO:0007669"/>
    <property type="project" value="UniProtKB-KW"/>
</dbReference>
<dbReference type="OrthoDB" id="367386at2"/>
<name>F4LNV0_TREBD</name>
<evidence type="ECO:0000313" key="4">
    <source>
        <dbReference type="Proteomes" id="UP000006546"/>
    </source>
</evidence>
<dbReference type="Proteomes" id="UP000006546">
    <property type="component" value="Chromosome"/>
</dbReference>
<dbReference type="RefSeq" id="WP_013758640.1">
    <property type="nucleotide sequence ID" value="NC_015500.1"/>
</dbReference>
<dbReference type="SUPFAM" id="SSF53383">
    <property type="entry name" value="PLP-dependent transferases"/>
    <property type="match status" value="1"/>
</dbReference>
<reference evidence="4" key="1">
    <citation type="submission" date="2011-04" db="EMBL/GenBank/DDBJ databases">
        <title>The complete genome of Treponema brennaborense DSM 12168.</title>
        <authorList>
            <person name="Lucas S."/>
            <person name="Han J."/>
            <person name="Lapidus A."/>
            <person name="Bruce D."/>
            <person name="Goodwin L."/>
            <person name="Pitluck S."/>
            <person name="Peters L."/>
            <person name="Kyrpides N."/>
            <person name="Mavromatis K."/>
            <person name="Ivanova N."/>
            <person name="Mikhailova N."/>
            <person name="Pagani I."/>
            <person name="Teshima H."/>
            <person name="Detter J.C."/>
            <person name="Tapia R."/>
            <person name="Han C."/>
            <person name="Land M."/>
            <person name="Hauser L."/>
            <person name="Markowitz V."/>
            <person name="Cheng J.-F."/>
            <person name="Hugenholtz P."/>
            <person name="Woyke T."/>
            <person name="Wu D."/>
            <person name="Gronow S."/>
            <person name="Wellnitz S."/>
            <person name="Brambilla E."/>
            <person name="Klenk H.-P."/>
            <person name="Eisen J.A."/>
        </authorList>
    </citation>
    <scope>NUCLEOTIDE SEQUENCE [LARGE SCALE GENOMIC DNA]</scope>
    <source>
        <strain evidence="4">DSM 12168 / CIP 105900 / DD5/3</strain>
    </source>
</reference>
<dbReference type="CDD" id="cd00609">
    <property type="entry name" value="AAT_like"/>
    <property type="match status" value="1"/>
</dbReference>
<dbReference type="PANTHER" id="PTHR42691">
    <property type="entry name" value="ASPARTATE AMINOTRANSFERASE YHDR-RELATED"/>
    <property type="match status" value="1"/>
</dbReference>
<dbReference type="eggNOG" id="COG0436">
    <property type="taxonomic scope" value="Bacteria"/>
</dbReference>
<comment type="similarity">
    <text evidence="1">Belongs to the class-I pyridoxal-phosphate-dependent aminotransferase family.</text>
</comment>
<gene>
    <name evidence="3" type="ordered locus">Trebr_1512</name>
</gene>
<dbReference type="PROSITE" id="PS00105">
    <property type="entry name" value="AA_TRANSFER_CLASS_1"/>
    <property type="match status" value="1"/>
</dbReference>
<dbReference type="PANTHER" id="PTHR42691:SF1">
    <property type="entry name" value="ASPARTATE AMINOTRANSFERASE YHDR-RELATED"/>
    <property type="match status" value="1"/>
</dbReference>
<dbReference type="AlphaFoldDB" id="F4LNV0"/>
<dbReference type="InterPro" id="IPR015421">
    <property type="entry name" value="PyrdxlP-dep_Trfase_major"/>
</dbReference>
<dbReference type="KEGG" id="tbe:Trebr_1512"/>
<evidence type="ECO:0000313" key="3">
    <source>
        <dbReference type="EMBL" id="AEE16935.1"/>
    </source>
</evidence>
<dbReference type="Gene3D" id="3.40.640.10">
    <property type="entry name" value="Type I PLP-dependent aspartate aminotransferase-like (Major domain)"/>
    <property type="match status" value="1"/>
</dbReference>
<dbReference type="InterPro" id="IPR004839">
    <property type="entry name" value="Aminotransferase_I/II_large"/>
</dbReference>
<dbReference type="NCBIfam" id="NF005305">
    <property type="entry name" value="PRK06836.1"/>
    <property type="match status" value="1"/>
</dbReference>
<dbReference type="HOGENOM" id="CLU_017584_4_3_12"/>
<dbReference type="GO" id="GO:0030170">
    <property type="term" value="F:pyridoxal phosphate binding"/>
    <property type="evidence" value="ECO:0007669"/>
    <property type="project" value="InterPro"/>
</dbReference>
<dbReference type="EC" id="2.6.1.-" evidence="1"/>
<dbReference type="STRING" id="906968.Trebr_1512"/>
<feature type="domain" description="Aminotransferase class I/classII large" evidence="2">
    <location>
        <begin position="37"/>
        <end position="396"/>
    </location>
</feature>
<proteinExistence type="inferred from homology"/>
<evidence type="ECO:0000256" key="1">
    <source>
        <dbReference type="RuleBase" id="RU000481"/>
    </source>
</evidence>
<dbReference type="InterPro" id="IPR004838">
    <property type="entry name" value="NHTrfase_class1_PyrdxlP-BS"/>
</dbReference>
<accession>F4LNV0</accession>
<protein>
    <recommendedName>
        <fullName evidence="1">Aminotransferase</fullName>
        <ecNumber evidence="1">2.6.1.-</ecNumber>
    </recommendedName>
</protein>
<sequence length="410" mass="44049">MPIAPYIKEIMNSKGASVIRKMFEEGAVLKKQYGDDNVYDFSIGNPDLEPPEQVIEAIREVAADLCKGRHGYMPNAGYPETRAAMAEKVSGEQGVTVPAECTLMSVGAAGALNCVMKAILSPGDEVIVPAPYFAEYGHYVRNHGGTLVPVPTKPDFSLDTGAIAAALNGKTAAVLINSPNNPSGKIYSAADIAALSAVLNAHARSCGRTPYLLCDEPYRAIVYGNRTVAPVFPAYDAAVVLSSFAKNLSLPGERVGYIAVNPACPDAREFVAACVFATRTLGFVNAPAFFQRVVQRSWNAPADYSSYALRRDQLMAVLKAAGIDFAEPEGAFYLFCKVPPKKAQMAQAACETWRGDDGEFCGHLKNFRVLCAPGSGFGCPGWFRMAYCTSETTIRNSRAALVQAVAEWQR</sequence>
<evidence type="ECO:0000259" key="2">
    <source>
        <dbReference type="Pfam" id="PF00155"/>
    </source>
</evidence>
<keyword evidence="4" id="KW-1185">Reference proteome</keyword>